<dbReference type="InterPro" id="IPR027417">
    <property type="entry name" value="P-loop_NTPase"/>
</dbReference>
<dbReference type="PROSITE" id="PS51217">
    <property type="entry name" value="UVRD_HELICASE_CTER"/>
    <property type="match status" value="1"/>
</dbReference>
<dbReference type="SUPFAM" id="SSF52980">
    <property type="entry name" value="Restriction endonuclease-like"/>
    <property type="match status" value="1"/>
</dbReference>
<dbReference type="GO" id="GO:0005829">
    <property type="term" value="C:cytosol"/>
    <property type="evidence" value="ECO:0007669"/>
    <property type="project" value="TreeGrafter"/>
</dbReference>
<dbReference type="SUPFAM" id="SSF52540">
    <property type="entry name" value="P-loop containing nucleoside triphosphate hydrolases"/>
    <property type="match status" value="1"/>
</dbReference>
<keyword evidence="7 15" id="KW-0067">ATP-binding</keyword>
<evidence type="ECO:0000256" key="1">
    <source>
        <dbReference type="ARBA" id="ARBA00022722"/>
    </source>
</evidence>
<accession>A0A1H2PYU6</accession>
<keyword evidence="5 15" id="KW-0347">Helicase</keyword>
<name>A0A1H2PYU6_9PROT</name>
<feature type="binding site" evidence="15">
    <location>
        <begin position="27"/>
        <end position="34"/>
    </location>
    <ligand>
        <name>ATP</name>
        <dbReference type="ChEBI" id="CHEBI:30616"/>
    </ligand>
</feature>
<dbReference type="PANTHER" id="PTHR11070">
    <property type="entry name" value="UVRD / RECB / PCRA DNA HELICASE FAMILY MEMBER"/>
    <property type="match status" value="1"/>
</dbReference>
<organism evidence="18 19">
    <name type="scientific">Nitrosomonas communis</name>
    <dbReference type="NCBI Taxonomy" id="44574"/>
    <lineage>
        <taxon>Bacteria</taxon>
        <taxon>Pseudomonadati</taxon>
        <taxon>Pseudomonadota</taxon>
        <taxon>Betaproteobacteria</taxon>
        <taxon>Nitrosomonadales</taxon>
        <taxon>Nitrosomonadaceae</taxon>
        <taxon>Nitrosomonas</taxon>
    </lineage>
</organism>
<dbReference type="GO" id="GO:0043138">
    <property type="term" value="F:3'-5' DNA helicase activity"/>
    <property type="evidence" value="ECO:0007669"/>
    <property type="project" value="UniProtKB-EC"/>
</dbReference>
<dbReference type="InterPro" id="IPR014017">
    <property type="entry name" value="DNA_helicase_UvrD-like_C"/>
</dbReference>
<gene>
    <name evidence="18" type="ORF">SAMN05421882_1001128</name>
</gene>
<reference evidence="18 19" key="1">
    <citation type="submission" date="2016-10" db="EMBL/GenBank/DDBJ databases">
        <authorList>
            <person name="de Groot N.N."/>
        </authorList>
    </citation>
    <scope>NUCLEOTIDE SEQUENCE [LARGE SCALE GENOMIC DNA]</scope>
    <source>
        <strain evidence="18 19">Nm110</strain>
    </source>
</reference>
<evidence type="ECO:0000256" key="10">
    <source>
        <dbReference type="ARBA" id="ARBA00023235"/>
    </source>
</evidence>
<evidence type="ECO:0000313" key="19">
    <source>
        <dbReference type="Proteomes" id="UP000183454"/>
    </source>
</evidence>
<keyword evidence="2 15" id="KW-0547">Nucleotide-binding</keyword>
<keyword evidence="8" id="KW-0238">DNA-binding</keyword>
<dbReference type="Gene3D" id="3.90.320.10">
    <property type="match status" value="1"/>
</dbReference>
<dbReference type="Proteomes" id="UP000183454">
    <property type="component" value="Unassembled WGS sequence"/>
</dbReference>
<dbReference type="InterPro" id="IPR011604">
    <property type="entry name" value="PDDEXK-like_dom_sf"/>
</dbReference>
<dbReference type="Pfam" id="PF13361">
    <property type="entry name" value="UvrD_C"/>
    <property type="match status" value="2"/>
</dbReference>
<evidence type="ECO:0000259" key="17">
    <source>
        <dbReference type="PROSITE" id="PS51217"/>
    </source>
</evidence>
<dbReference type="GO" id="GO:0004527">
    <property type="term" value="F:exonuclease activity"/>
    <property type="evidence" value="ECO:0007669"/>
    <property type="project" value="UniProtKB-KW"/>
</dbReference>
<comment type="catalytic activity">
    <reaction evidence="11">
        <text>Couples ATP hydrolysis with the unwinding of duplex DNA by translocating in the 3'-5' direction.</text>
        <dbReference type="EC" id="5.6.2.4"/>
    </reaction>
</comment>
<dbReference type="AlphaFoldDB" id="A0A1H2PYU6"/>
<dbReference type="GO" id="GO:0003677">
    <property type="term" value="F:DNA binding"/>
    <property type="evidence" value="ECO:0007669"/>
    <property type="project" value="UniProtKB-KW"/>
</dbReference>
<evidence type="ECO:0000256" key="3">
    <source>
        <dbReference type="ARBA" id="ARBA00022763"/>
    </source>
</evidence>
<evidence type="ECO:0000256" key="6">
    <source>
        <dbReference type="ARBA" id="ARBA00022839"/>
    </source>
</evidence>
<evidence type="ECO:0000256" key="13">
    <source>
        <dbReference type="ARBA" id="ARBA00034923"/>
    </source>
</evidence>
<comment type="catalytic activity">
    <reaction evidence="14">
        <text>ATP + H2O = ADP + phosphate + H(+)</text>
        <dbReference type="Rhea" id="RHEA:13065"/>
        <dbReference type="ChEBI" id="CHEBI:15377"/>
        <dbReference type="ChEBI" id="CHEBI:15378"/>
        <dbReference type="ChEBI" id="CHEBI:30616"/>
        <dbReference type="ChEBI" id="CHEBI:43474"/>
        <dbReference type="ChEBI" id="CHEBI:456216"/>
        <dbReference type="EC" id="5.6.2.4"/>
    </reaction>
</comment>
<evidence type="ECO:0000256" key="9">
    <source>
        <dbReference type="ARBA" id="ARBA00023204"/>
    </source>
</evidence>
<evidence type="ECO:0000256" key="4">
    <source>
        <dbReference type="ARBA" id="ARBA00022801"/>
    </source>
</evidence>
<evidence type="ECO:0000256" key="14">
    <source>
        <dbReference type="ARBA" id="ARBA00048988"/>
    </source>
</evidence>
<protein>
    <recommendedName>
        <fullName evidence="12">DNA 3'-5' helicase</fullName>
        <ecNumber evidence="12">5.6.2.4</ecNumber>
    </recommendedName>
    <alternativeName>
        <fullName evidence="13">DNA 3'-5' helicase II</fullName>
    </alternativeName>
</protein>
<dbReference type="Pfam" id="PF12705">
    <property type="entry name" value="PDDEXK_1"/>
    <property type="match status" value="1"/>
</dbReference>
<feature type="domain" description="UvrD-like helicase ATP-binding" evidence="16">
    <location>
        <begin position="6"/>
        <end position="502"/>
    </location>
</feature>
<dbReference type="InterPro" id="IPR000212">
    <property type="entry name" value="DNA_helicase_UvrD/REP"/>
</dbReference>
<evidence type="ECO:0000256" key="7">
    <source>
        <dbReference type="ARBA" id="ARBA00022840"/>
    </source>
</evidence>
<evidence type="ECO:0000256" key="15">
    <source>
        <dbReference type="PROSITE-ProRule" id="PRU00560"/>
    </source>
</evidence>
<proteinExistence type="predicted"/>
<dbReference type="Pfam" id="PF00580">
    <property type="entry name" value="UvrD-helicase"/>
    <property type="match status" value="1"/>
</dbReference>
<dbReference type="PANTHER" id="PTHR11070:SF2">
    <property type="entry name" value="ATP-DEPENDENT DNA HELICASE SRS2"/>
    <property type="match status" value="1"/>
</dbReference>
<dbReference type="InterPro" id="IPR011335">
    <property type="entry name" value="Restrct_endonuc-II-like"/>
</dbReference>
<dbReference type="GO" id="GO:0005524">
    <property type="term" value="F:ATP binding"/>
    <property type="evidence" value="ECO:0007669"/>
    <property type="project" value="UniProtKB-UniRule"/>
</dbReference>
<dbReference type="EC" id="5.6.2.4" evidence="12"/>
<keyword evidence="4 15" id="KW-0378">Hydrolase</keyword>
<evidence type="ECO:0000256" key="5">
    <source>
        <dbReference type="ARBA" id="ARBA00022806"/>
    </source>
</evidence>
<dbReference type="InterPro" id="IPR038726">
    <property type="entry name" value="PDDEXK_AddAB-type"/>
</dbReference>
<dbReference type="Gene3D" id="3.40.50.300">
    <property type="entry name" value="P-loop containing nucleotide triphosphate hydrolases"/>
    <property type="match status" value="4"/>
</dbReference>
<evidence type="ECO:0000256" key="8">
    <source>
        <dbReference type="ARBA" id="ARBA00023125"/>
    </source>
</evidence>
<dbReference type="EMBL" id="FNNH01000001">
    <property type="protein sequence ID" value="SDW00025.1"/>
    <property type="molecule type" value="Genomic_DNA"/>
</dbReference>
<dbReference type="GO" id="GO:0033202">
    <property type="term" value="C:DNA helicase complex"/>
    <property type="evidence" value="ECO:0007669"/>
    <property type="project" value="TreeGrafter"/>
</dbReference>
<evidence type="ECO:0000256" key="2">
    <source>
        <dbReference type="ARBA" id="ARBA00022741"/>
    </source>
</evidence>
<keyword evidence="10" id="KW-0413">Isomerase</keyword>
<keyword evidence="9" id="KW-0234">DNA repair</keyword>
<keyword evidence="3" id="KW-0227">DNA damage</keyword>
<dbReference type="GO" id="GO:0000725">
    <property type="term" value="P:recombinational repair"/>
    <property type="evidence" value="ECO:0007669"/>
    <property type="project" value="TreeGrafter"/>
</dbReference>
<sequence length="1155" mass="130372">MTRQPGVADQVERLRALDPQHSFIVQAPAGSGKTGLLTQRFLVLLERVDAPEEIVAITFTRKAASEMRQRILQALTDAQNPLPPQDQYAHQTWQLAQRVLAHDQANEWQLLENPARLRIQTIDSLCARLVSQMPILSKLGALPSIAEDATELYQQAARQTIEAVETGDEWSHAIAHLIEHLDNQLDKLQQLLASMLARRDQWLSFLADPNHAGLMRDQLERALAELVVDALRRLVDHIPATAKEEMVTLARFAANQLEGEKSASAITDCQNMHMLPGAQIDDLAQWKGLASLLLTSKGELRKRISKNEGFPPPQGNNPEEKAHCRDMKRRMEALLEALAAESKFIQRLAQLRELPAYQYQEEEWETLQALFKLLRLTAGYLEITFRQMGQVDFPALTLAAIQALGEPDAPTDLALALDYRIQHLLVDEFQDTSFNQAELLARLTAGWQVNDGRTLFLVGDPMQSIYRFRQAEVGLFLEIRDHGAFGQIPLEFLRLSVNFRSQQGIVHWINQHFPLILPEKDDMTLSAVSYAPSVAFHATSAKEPVIFYPSLQRDGSAEAQQIVSIVQRAKESYPNGTTAVLVRNRSHLMQIIVHLKRAGLSFQAVEIEQLTHRPVVQDLLALTRALLHHGDRIAWLAILRAPWCGLTLQDLYVLAGQDWQKTIIDQLRHVPRLMQLSGDCQLSEDGQQRLSRILPILESAIAQQAKRSLRRNVEGTWLALGGPACVTDETDLDDAEVYFQLLEKLEETGQPPDIELLSEHVEQLYALPDVAADNSLQLMTIHKAKGLEFDTVILPGLGHRGKNEEARLLYWMKHQLKSGEPALLLAPIHAVGDEANPITAYLRKLDQVKGEWEDGRLLYVAATRAKHQLHLFGHVSQPELPDNMEIKAPPSNSLLARLWPVAAAHFQALLQEVNTLTKEAAENNAQEGMTEAPFYSSKRLRLATEWSLPAPPEAIKVAIAAAYHNPEESVEFDWTSETARRVGTAIHRLLQHIGTIGIEHFAPQDVSPLERAGRALLLQMGVTQNHFEQALTQLSTALKRLWQDERARWILSGQHAEARCEWALSGVRKEGIDHIVIDRTFIDTTGTRWIIDYKTGIHTGGNLEAFLDNEQLRYRPQLERYANLLQQMEEQRPIRLGLYFTLLGQWREWTFVANE</sequence>
<dbReference type="InterPro" id="IPR014016">
    <property type="entry name" value="UvrD-like_ATP-bd"/>
</dbReference>
<evidence type="ECO:0000256" key="12">
    <source>
        <dbReference type="ARBA" id="ARBA00034808"/>
    </source>
</evidence>
<dbReference type="RefSeq" id="WP_074664717.1">
    <property type="nucleotide sequence ID" value="NZ_FNNH01000001.1"/>
</dbReference>
<keyword evidence="6 18" id="KW-0269">Exonuclease</keyword>
<dbReference type="Gene3D" id="1.10.486.10">
    <property type="entry name" value="PCRA, domain 4"/>
    <property type="match status" value="1"/>
</dbReference>
<keyword evidence="1" id="KW-0540">Nuclease</keyword>
<feature type="domain" description="UvrD-like helicase C-terminal" evidence="17">
    <location>
        <begin position="514"/>
        <end position="786"/>
    </location>
</feature>
<evidence type="ECO:0000256" key="11">
    <source>
        <dbReference type="ARBA" id="ARBA00034617"/>
    </source>
</evidence>
<evidence type="ECO:0000313" key="18">
    <source>
        <dbReference type="EMBL" id="SDW00025.1"/>
    </source>
</evidence>
<dbReference type="PROSITE" id="PS51198">
    <property type="entry name" value="UVRD_HELICASE_ATP_BIND"/>
    <property type="match status" value="1"/>
</dbReference>
<evidence type="ECO:0000259" key="16">
    <source>
        <dbReference type="PROSITE" id="PS51198"/>
    </source>
</evidence>